<evidence type="ECO:0000313" key="2">
    <source>
        <dbReference type="Proteomes" id="UP000032000"/>
    </source>
</evidence>
<gene>
    <name evidence="1" type="ORF">STP4a_249</name>
</gene>
<sequence>MNKYKITYEIGGGTYWVEIFARDIPNAVRIFIQGTQGENKHGLFIEHVVKVEEVL</sequence>
<dbReference type="EMBL" id="KJ000058">
    <property type="protein sequence ID" value="AHJ86846.1"/>
    <property type="molecule type" value="Genomic_DNA"/>
</dbReference>
<dbReference type="KEGG" id="vg:23681009"/>
<dbReference type="GeneID" id="23681009"/>
<keyword evidence="2" id="KW-1185">Reference proteome</keyword>
<dbReference type="RefSeq" id="YP_009126199.1">
    <property type="nucleotide sequence ID" value="NC_026607.2"/>
</dbReference>
<reference evidence="1" key="1">
    <citation type="submission" date="2015-06" db="EMBL/GenBank/DDBJ databases">
        <title>Genomic characterization of STP4-a, a novel T4 virulent phage infecting Salmonella.</title>
        <authorList>
            <person name="Li M."/>
            <person name="Wang J."/>
            <person name="Lin H."/>
            <person name="Han F."/>
        </authorList>
    </citation>
    <scope>NUCLEOTIDE SEQUENCE [LARGE SCALE GENOMIC DNA]</scope>
</reference>
<proteinExistence type="predicted"/>
<name>A0A0B4L9C8_9CAUD</name>
<evidence type="ECO:0000313" key="1">
    <source>
        <dbReference type="EMBL" id="AHJ86846.1"/>
    </source>
</evidence>
<accession>A0A0B4L9C8</accession>
<organism evidence="1 2">
    <name type="scientific">Salmonella phage STP4-a</name>
    <dbReference type="NCBI Taxonomy" id="1445860"/>
    <lineage>
        <taxon>Viruses</taxon>
        <taxon>Duplodnaviria</taxon>
        <taxon>Heunggongvirae</taxon>
        <taxon>Uroviricota</taxon>
        <taxon>Caudoviricetes</taxon>
        <taxon>Pantevenvirales</taxon>
        <taxon>Straboviridae</taxon>
        <taxon>Tevenvirinae</taxon>
        <taxon>Gelderlandvirus</taxon>
        <taxon>Gelderlandvirus stp4a</taxon>
    </lineage>
</organism>
<protein>
    <submittedName>
        <fullName evidence="1">Uncharacterized protein</fullName>
    </submittedName>
</protein>
<dbReference type="Proteomes" id="UP000032000">
    <property type="component" value="Segment"/>
</dbReference>